<gene>
    <name evidence="2" type="ORF">pdam_00008345</name>
</gene>
<evidence type="ECO:0000313" key="3">
    <source>
        <dbReference type="Proteomes" id="UP000275408"/>
    </source>
</evidence>
<evidence type="ECO:0000256" key="1">
    <source>
        <dbReference type="SAM" id="MobiDB-lite"/>
    </source>
</evidence>
<dbReference type="PANTHER" id="PTHR34239">
    <property type="entry name" value="APPLE DOMAIN-CONTAINING PROTEIN"/>
    <property type="match status" value="1"/>
</dbReference>
<keyword evidence="3" id="KW-1185">Reference proteome</keyword>
<proteinExistence type="predicted"/>
<dbReference type="PANTHER" id="PTHR34239:SF2">
    <property type="entry name" value="TRANSPOSABLE ELEMENT P TRANSPOSASE_THAP9 CONSERVED DOMAIN-CONTAINING PROTEIN"/>
    <property type="match status" value="1"/>
</dbReference>
<dbReference type="AlphaFoldDB" id="A0A3M6U5E3"/>
<feature type="region of interest" description="Disordered" evidence="1">
    <location>
        <begin position="227"/>
        <end position="253"/>
    </location>
</feature>
<feature type="region of interest" description="Disordered" evidence="1">
    <location>
        <begin position="1"/>
        <end position="24"/>
    </location>
</feature>
<sequence>MSDSDQESDEESTTETGEKPLDISRETTKVTISFVFCSPKTIKCTQKPKIEKKFTGIDQSSERASAIPHIVSTTRSCACAIRELKTSLAEDKTKKSTKSITDQKTISGVTLEQIPGPVKSTLLKNMIPIFKISDKLLELKSNSKAVFKGDISDFLQPSSDSLALLGHSIIEVNIKHHELIQPDLNDKFKQLCSAQTPVTKMLFGDDLSKSVTEISETKKVGVKVSSKQTGYHHKQQGRSNFSYCQNHQNQKPF</sequence>
<organism evidence="2 3">
    <name type="scientific">Pocillopora damicornis</name>
    <name type="common">Cauliflower coral</name>
    <name type="synonym">Millepora damicornis</name>
    <dbReference type="NCBI Taxonomy" id="46731"/>
    <lineage>
        <taxon>Eukaryota</taxon>
        <taxon>Metazoa</taxon>
        <taxon>Cnidaria</taxon>
        <taxon>Anthozoa</taxon>
        <taxon>Hexacorallia</taxon>
        <taxon>Scleractinia</taxon>
        <taxon>Astrocoeniina</taxon>
        <taxon>Pocilloporidae</taxon>
        <taxon>Pocillopora</taxon>
    </lineage>
</organism>
<comment type="caution">
    <text evidence="2">The sequence shown here is derived from an EMBL/GenBank/DDBJ whole genome shotgun (WGS) entry which is preliminary data.</text>
</comment>
<dbReference type="EMBL" id="RCHS01002222">
    <property type="protein sequence ID" value="RMX48912.1"/>
    <property type="molecule type" value="Genomic_DNA"/>
</dbReference>
<protein>
    <submittedName>
        <fullName evidence="2">Uncharacterized protein</fullName>
    </submittedName>
</protein>
<dbReference type="Proteomes" id="UP000275408">
    <property type="component" value="Unassembled WGS sequence"/>
</dbReference>
<accession>A0A3M6U5E3</accession>
<feature type="compositionally biased region" description="Polar residues" evidence="1">
    <location>
        <begin position="237"/>
        <end position="253"/>
    </location>
</feature>
<reference evidence="2 3" key="1">
    <citation type="journal article" date="2018" name="Sci. Rep.">
        <title>Comparative analysis of the Pocillopora damicornis genome highlights role of immune system in coral evolution.</title>
        <authorList>
            <person name="Cunning R."/>
            <person name="Bay R.A."/>
            <person name="Gillette P."/>
            <person name="Baker A.C."/>
            <person name="Traylor-Knowles N."/>
        </authorList>
    </citation>
    <scope>NUCLEOTIDE SEQUENCE [LARGE SCALE GENOMIC DNA]</scope>
    <source>
        <strain evidence="2">RSMAS</strain>
        <tissue evidence="2">Whole animal</tissue>
    </source>
</reference>
<name>A0A3M6U5E3_POCDA</name>
<evidence type="ECO:0000313" key="2">
    <source>
        <dbReference type="EMBL" id="RMX48912.1"/>
    </source>
</evidence>
<feature type="compositionally biased region" description="Acidic residues" evidence="1">
    <location>
        <begin position="1"/>
        <end position="13"/>
    </location>
</feature>